<dbReference type="AlphaFoldDB" id="A0A2T2WIH4"/>
<protein>
    <submittedName>
        <fullName evidence="1">Uncharacterized protein</fullName>
    </submittedName>
</protein>
<reference evidence="1 2" key="1">
    <citation type="journal article" date="2014" name="BMC Genomics">
        <title>Comparison of environmental and isolate Sulfobacillus genomes reveals diverse carbon, sulfur, nitrogen, and hydrogen metabolisms.</title>
        <authorList>
            <person name="Justice N.B."/>
            <person name="Norman A."/>
            <person name="Brown C.T."/>
            <person name="Singh A."/>
            <person name="Thomas B.C."/>
            <person name="Banfield J.F."/>
        </authorList>
    </citation>
    <scope>NUCLEOTIDE SEQUENCE [LARGE SCALE GENOMIC DNA]</scope>
    <source>
        <strain evidence="1">AMDSBA3</strain>
    </source>
</reference>
<dbReference type="Proteomes" id="UP000241848">
    <property type="component" value="Unassembled WGS sequence"/>
</dbReference>
<evidence type="ECO:0000313" key="2">
    <source>
        <dbReference type="Proteomes" id="UP000241848"/>
    </source>
</evidence>
<comment type="caution">
    <text evidence="1">The sequence shown here is derived from an EMBL/GenBank/DDBJ whole genome shotgun (WGS) entry which is preliminary data.</text>
</comment>
<gene>
    <name evidence="1" type="ORF">C7B45_08540</name>
</gene>
<accession>A0A2T2WIH4</accession>
<name>A0A2T2WIH4_9FIRM</name>
<organism evidence="1 2">
    <name type="scientific">Sulfobacillus acidophilus</name>
    <dbReference type="NCBI Taxonomy" id="53633"/>
    <lineage>
        <taxon>Bacteria</taxon>
        <taxon>Bacillati</taxon>
        <taxon>Bacillota</taxon>
        <taxon>Clostridia</taxon>
        <taxon>Eubacteriales</taxon>
        <taxon>Clostridiales Family XVII. Incertae Sedis</taxon>
        <taxon>Sulfobacillus</taxon>
    </lineage>
</organism>
<evidence type="ECO:0000313" key="1">
    <source>
        <dbReference type="EMBL" id="PSR22038.1"/>
    </source>
</evidence>
<dbReference type="EMBL" id="PXYV01000023">
    <property type="protein sequence ID" value="PSR22038.1"/>
    <property type="molecule type" value="Genomic_DNA"/>
</dbReference>
<sequence>MDPQRQYAQLLTLWSQGSKMFRRAQQLSDHWDSQWDAWWHLGRRLVERGLTVVPVPLTPPYLLVDIEGQWFTLCPPKGANTGVAHRVIVVARDDVPALRWDGVWNTSWSLAMRLGRHGWTTLGSAPPPLESPLCVATVDQALTLLGAMRRKPALFRQLSAQHWIVAAALMRHPGLRLATASPLPASWGFGYDPLTHEAWWERQDEDSVQKR</sequence>
<proteinExistence type="predicted"/>